<dbReference type="GO" id="GO:0005634">
    <property type="term" value="C:nucleus"/>
    <property type="evidence" value="ECO:0007669"/>
    <property type="project" value="InterPro"/>
</dbReference>
<dbReference type="PANTHER" id="PTHR34373">
    <property type="entry name" value="SHUGOSHIN 2"/>
    <property type="match status" value="1"/>
</dbReference>
<feature type="domain" description="Shugoshin C-terminal" evidence="4">
    <location>
        <begin position="389"/>
        <end position="413"/>
    </location>
</feature>
<feature type="region of interest" description="Disordered" evidence="3">
    <location>
        <begin position="188"/>
        <end position="264"/>
    </location>
</feature>
<accession>A0A7J0E1I0</accession>
<keyword evidence="2" id="KW-0159">Chromosome partition</keyword>
<comment type="caution">
    <text evidence="5">The sequence shown here is derived from an EMBL/GenBank/DDBJ whole genome shotgun (WGS) entry which is preliminary data.</text>
</comment>
<name>A0A7J0E1I0_9ERIC</name>
<proteinExistence type="inferred from homology"/>
<evidence type="ECO:0000256" key="1">
    <source>
        <dbReference type="ARBA" id="ARBA00010845"/>
    </source>
</evidence>
<evidence type="ECO:0000256" key="3">
    <source>
        <dbReference type="SAM" id="MobiDB-lite"/>
    </source>
</evidence>
<dbReference type="GO" id="GO:0000775">
    <property type="term" value="C:chromosome, centromeric region"/>
    <property type="evidence" value="ECO:0007669"/>
    <property type="project" value="InterPro"/>
</dbReference>
<protein>
    <recommendedName>
        <fullName evidence="4">Shugoshin C-terminal domain-containing protein</fullName>
    </recommendedName>
</protein>
<dbReference type="GO" id="GO:0045144">
    <property type="term" value="P:meiotic sister chromatid segregation"/>
    <property type="evidence" value="ECO:0007669"/>
    <property type="project" value="InterPro"/>
</dbReference>
<evidence type="ECO:0000256" key="2">
    <source>
        <dbReference type="ARBA" id="ARBA00022829"/>
    </source>
</evidence>
<reference evidence="6" key="1">
    <citation type="submission" date="2019-07" db="EMBL/GenBank/DDBJ databases">
        <title>De Novo Assembly of kiwifruit Actinidia rufa.</title>
        <authorList>
            <person name="Sugita-Konishi S."/>
            <person name="Sato K."/>
            <person name="Mori E."/>
            <person name="Abe Y."/>
            <person name="Kisaki G."/>
            <person name="Hamano K."/>
            <person name="Suezawa K."/>
            <person name="Otani M."/>
            <person name="Fukuda T."/>
            <person name="Manabe T."/>
            <person name="Gomi K."/>
            <person name="Tabuchi M."/>
            <person name="Akimitsu K."/>
            <person name="Kataoka I."/>
        </authorList>
    </citation>
    <scope>NUCLEOTIDE SEQUENCE [LARGE SCALE GENOMIC DNA]</scope>
    <source>
        <strain evidence="6">cv. Fuchu</strain>
    </source>
</reference>
<dbReference type="EMBL" id="BJWL01000461">
    <property type="protein sequence ID" value="GFS46094.1"/>
    <property type="molecule type" value="Genomic_DNA"/>
</dbReference>
<dbReference type="OrthoDB" id="770508at2759"/>
<dbReference type="Pfam" id="PF07557">
    <property type="entry name" value="Shugoshin_C"/>
    <property type="match status" value="1"/>
</dbReference>
<dbReference type="GO" id="GO:0034090">
    <property type="term" value="P:maintenance of meiotic sister chromatid cohesion"/>
    <property type="evidence" value="ECO:0007669"/>
    <property type="project" value="InterPro"/>
</dbReference>
<feature type="compositionally biased region" description="Basic and acidic residues" evidence="3">
    <location>
        <begin position="231"/>
        <end position="240"/>
    </location>
</feature>
<comment type="similarity">
    <text evidence="1">Belongs to the shugoshin family.</text>
</comment>
<gene>
    <name evidence="5" type="ORF">Acr_00g0100140</name>
</gene>
<dbReference type="InterPro" id="IPR044693">
    <property type="entry name" value="SGO_plant"/>
</dbReference>
<evidence type="ECO:0000313" key="6">
    <source>
        <dbReference type="Proteomes" id="UP000585474"/>
    </source>
</evidence>
<organism evidence="5 6">
    <name type="scientific">Actinidia rufa</name>
    <dbReference type="NCBI Taxonomy" id="165716"/>
    <lineage>
        <taxon>Eukaryota</taxon>
        <taxon>Viridiplantae</taxon>
        <taxon>Streptophyta</taxon>
        <taxon>Embryophyta</taxon>
        <taxon>Tracheophyta</taxon>
        <taxon>Spermatophyta</taxon>
        <taxon>Magnoliopsida</taxon>
        <taxon>eudicotyledons</taxon>
        <taxon>Gunneridae</taxon>
        <taxon>Pentapetalae</taxon>
        <taxon>asterids</taxon>
        <taxon>Ericales</taxon>
        <taxon>Actinidiaceae</taxon>
        <taxon>Actinidia</taxon>
    </lineage>
</organism>
<dbReference type="AlphaFoldDB" id="A0A7J0E1I0"/>
<dbReference type="Proteomes" id="UP000585474">
    <property type="component" value="Unassembled WGS sequence"/>
</dbReference>
<sequence length="430" mass="48822">MARVEAFFVLDSENSLVGDKPEVEKTAKISFGSVGRKSLGDISNLPQRPKPSIQLDKEQLVSNTIKEYIDQLQKENMILMKLLADRKFFHGPIRIFLFEAFINMVDSKIVELSGIELQKLRVGLQKVQQQNLQLAQANSQMLVELNSGKDRLKALHHELGCKNGLLKAKEMELEGKAKIRRCQKVDNQVGTSKSDKAVGSSETDRAENKACNTKRKKQSKSLGPSTLRQVPLKEKNENKRVCSRRQSARFKSEEPESTGDVFGMDDANLKEKSESKRTCISRQSSRFKYEEAEPTEDPIEIYEAKLKEKNENRSVCLRRQSARFKSEEPEPTEDVFEIDDTQFPVCPLHDDQMQEDGLISMFSSVKNDDIEDSSAVSVEVQELRRLSIGRPLRLAAKKVQSYKETPLNVKMRRTESETGVFRISSSADDD</sequence>
<keyword evidence="6" id="KW-1185">Reference proteome</keyword>
<dbReference type="InterPro" id="IPR011515">
    <property type="entry name" value="Shugoshin_C"/>
</dbReference>
<evidence type="ECO:0000259" key="4">
    <source>
        <dbReference type="Pfam" id="PF07557"/>
    </source>
</evidence>
<evidence type="ECO:0000313" key="5">
    <source>
        <dbReference type="EMBL" id="GFS46094.1"/>
    </source>
</evidence>
<dbReference type="PANTHER" id="PTHR34373:SF9">
    <property type="entry name" value="SHUGOSHIN 2"/>
    <property type="match status" value="1"/>
</dbReference>